<gene>
    <name evidence="5" type="ORF">DY251_00955</name>
</gene>
<sequence>MVAGGCCAPRGGRQAEGNCALSACGHLRRAAYWRTERLAFAIDALDRGFVMNITSRTGMIALGFVALLAAGGTGAALNALLMPNAAADLTSFAERPVNLPNVKLTDQNGIQHALASEIAGNALLVVNFNYTSCESICPIGNAMMQAVDKEAPADLGKPVKLLSITIDPNTDTPAVIREASSQFDPSGRWLWLTGNPEDVQAVLSGVGTSVPDITLHAPLTLVGDAASGQFYSIRTLPDANEVVALLAKFHQ</sequence>
<keyword evidence="4" id="KW-0812">Transmembrane</keyword>
<dbReference type="PANTHER" id="PTHR12151:SF25">
    <property type="entry name" value="LINALOOL DEHYDRATASE_ISOMERASE DOMAIN-CONTAINING PROTEIN"/>
    <property type="match status" value="1"/>
</dbReference>
<keyword evidence="4" id="KW-0472">Membrane</keyword>
<comment type="caution">
    <text evidence="5">The sequence shown here is derived from an EMBL/GenBank/DDBJ whole genome shotgun (WGS) entry which is preliminary data.</text>
</comment>
<keyword evidence="4" id="KW-1133">Transmembrane helix</keyword>
<name>A0A371XJE4_9HYPH</name>
<keyword evidence="3" id="KW-1015">Disulfide bond</keyword>
<feature type="disulfide bond" description="Redox-active" evidence="3">
    <location>
        <begin position="133"/>
        <end position="137"/>
    </location>
</feature>
<protein>
    <submittedName>
        <fullName evidence="5">SCO family protein</fullName>
    </submittedName>
</protein>
<dbReference type="SUPFAM" id="SSF52833">
    <property type="entry name" value="Thioredoxin-like"/>
    <property type="match status" value="1"/>
</dbReference>
<proteinExistence type="inferred from homology"/>
<dbReference type="InterPro" id="IPR003782">
    <property type="entry name" value="SCO1/SenC"/>
</dbReference>
<dbReference type="PANTHER" id="PTHR12151">
    <property type="entry name" value="ELECTRON TRANSPORT PROTIN SCO1/SENC FAMILY MEMBER"/>
    <property type="match status" value="1"/>
</dbReference>
<dbReference type="EMBL" id="QURN01000001">
    <property type="protein sequence ID" value="RFC69346.1"/>
    <property type="molecule type" value="Genomic_DNA"/>
</dbReference>
<organism evidence="5 6">
    <name type="scientific">Mesorhizobium denitrificans</name>
    <dbReference type="NCBI Taxonomy" id="2294114"/>
    <lineage>
        <taxon>Bacteria</taxon>
        <taxon>Pseudomonadati</taxon>
        <taxon>Pseudomonadota</taxon>
        <taxon>Alphaproteobacteria</taxon>
        <taxon>Hyphomicrobiales</taxon>
        <taxon>Phyllobacteriaceae</taxon>
        <taxon>Mesorhizobium</taxon>
    </lineage>
</organism>
<dbReference type="InterPro" id="IPR036249">
    <property type="entry name" value="Thioredoxin-like_sf"/>
</dbReference>
<dbReference type="AlphaFoldDB" id="A0A371XJE4"/>
<feature type="binding site" evidence="2">
    <location>
        <position position="133"/>
    </location>
    <ligand>
        <name>Cu cation</name>
        <dbReference type="ChEBI" id="CHEBI:23378"/>
    </ligand>
</feature>
<keyword evidence="6" id="KW-1185">Reference proteome</keyword>
<reference evidence="6" key="1">
    <citation type="submission" date="2018-08" db="EMBL/GenBank/DDBJ databases">
        <authorList>
            <person name="Im W.T."/>
        </authorList>
    </citation>
    <scope>NUCLEOTIDE SEQUENCE [LARGE SCALE GENOMIC DNA]</scope>
    <source>
        <strain evidence="6">LA-28</strain>
    </source>
</reference>
<evidence type="ECO:0000256" key="2">
    <source>
        <dbReference type="PIRSR" id="PIRSR603782-1"/>
    </source>
</evidence>
<evidence type="ECO:0000256" key="4">
    <source>
        <dbReference type="SAM" id="Phobius"/>
    </source>
</evidence>
<evidence type="ECO:0000256" key="1">
    <source>
        <dbReference type="ARBA" id="ARBA00010996"/>
    </source>
</evidence>
<evidence type="ECO:0000256" key="3">
    <source>
        <dbReference type="PIRSR" id="PIRSR603782-2"/>
    </source>
</evidence>
<dbReference type="GO" id="GO:0046872">
    <property type="term" value="F:metal ion binding"/>
    <property type="evidence" value="ECO:0007669"/>
    <property type="project" value="UniProtKB-KW"/>
</dbReference>
<dbReference type="Pfam" id="PF02630">
    <property type="entry name" value="SCO1-SenC"/>
    <property type="match status" value="1"/>
</dbReference>
<dbReference type="CDD" id="cd02968">
    <property type="entry name" value="SCO"/>
    <property type="match status" value="1"/>
</dbReference>
<comment type="similarity">
    <text evidence="1">Belongs to the SCO1/2 family.</text>
</comment>
<keyword evidence="2" id="KW-0479">Metal-binding</keyword>
<feature type="binding site" evidence="2">
    <location>
        <position position="137"/>
    </location>
    <ligand>
        <name>Cu cation</name>
        <dbReference type="ChEBI" id="CHEBI:23378"/>
    </ligand>
</feature>
<dbReference type="Gene3D" id="3.40.30.10">
    <property type="entry name" value="Glutaredoxin"/>
    <property type="match status" value="1"/>
</dbReference>
<evidence type="ECO:0000313" key="5">
    <source>
        <dbReference type="EMBL" id="RFC69346.1"/>
    </source>
</evidence>
<keyword evidence="2" id="KW-0186">Copper</keyword>
<evidence type="ECO:0000313" key="6">
    <source>
        <dbReference type="Proteomes" id="UP000262379"/>
    </source>
</evidence>
<dbReference type="Proteomes" id="UP000262379">
    <property type="component" value="Unassembled WGS sequence"/>
</dbReference>
<accession>A0A371XJE4</accession>
<feature type="transmembrane region" description="Helical" evidence="4">
    <location>
        <begin position="59"/>
        <end position="81"/>
    </location>
</feature>